<sequence>MNEEHRPTRIPDEENSSVNEEHNYSKSENNQTLPPQQSYGENHNKSSDWEIAEASTTRINLRKVKKMNTQLQLILVTLTYLKNFCLQDPVMNINLQVPLVKTQVVKTQVAKTQVGLLIHL</sequence>
<evidence type="ECO:0000256" key="1">
    <source>
        <dbReference type="SAM" id="MobiDB-lite"/>
    </source>
</evidence>
<accession>A0A482WI06</accession>
<proteinExistence type="predicted"/>
<dbReference type="Proteomes" id="UP000291343">
    <property type="component" value="Unassembled WGS sequence"/>
</dbReference>
<reference evidence="2 3" key="1">
    <citation type="journal article" date="2017" name="Gigascience">
        <title>Genome sequence of the small brown planthopper, Laodelphax striatellus.</title>
        <authorList>
            <person name="Zhu J."/>
            <person name="Jiang F."/>
            <person name="Wang X."/>
            <person name="Yang P."/>
            <person name="Bao Y."/>
            <person name="Zhao W."/>
            <person name="Wang W."/>
            <person name="Lu H."/>
            <person name="Wang Q."/>
            <person name="Cui N."/>
            <person name="Li J."/>
            <person name="Chen X."/>
            <person name="Luo L."/>
            <person name="Yu J."/>
            <person name="Kang L."/>
            <person name="Cui F."/>
        </authorList>
    </citation>
    <scope>NUCLEOTIDE SEQUENCE [LARGE SCALE GENOMIC DNA]</scope>
    <source>
        <strain evidence="2">Lst14</strain>
    </source>
</reference>
<protein>
    <submittedName>
        <fullName evidence="2">Uncharacterized protein</fullName>
    </submittedName>
</protein>
<dbReference type="AlphaFoldDB" id="A0A482WI06"/>
<comment type="caution">
    <text evidence="2">The sequence shown here is derived from an EMBL/GenBank/DDBJ whole genome shotgun (WGS) entry which is preliminary data.</text>
</comment>
<organism evidence="2 3">
    <name type="scientific">Laodelphax striatellus</name>
    <name type="common">Small brown planthopper</name>
    <name type="synonym">Delphax striatella</name>
    <dbReference type="NCBI Taxonomy" id="195883"/>
    <lineage>
        <taxon>Eukaryota</taxon>
        <taxon>Metazoa</taxon>
        <taxon>Ecdysozoa</taxon>
        <taxon>Arthropoda</taxon>
        <taxon>Hexapoda</taxon>
        <taxon>Insecta</taxon>
        <taxon>Pterygota</taxon>
        <taxon>Neoptera</taxon>
        <taxon>Paraneoptera</taxon>
        <taxon>Hemiptera</taxon>
        <taxon>Auchenorrhyncha</taxon>
        <taxon>Fulgoroidea</taxon>
        <taxon>Delphacidae</taxon>
        <taxon>Criomorphinae</taxon>
        <taxon>Laodelphax</taxon>
    </lineage>
</organism>
<evidence type="ECO:0000313" key="3">
    <source>
        <dbReference type="Proteomes" id="UP000291343"/>
    </source>
</evidence>
<evidence type="ECO:0000313" key="2">
    <source>
        <dbReference type="EMBL" id="RZF32866.1"/>
    </source>
</evidence>
<feature type="compositionally biased region" description="Basic and acidic residues" evidence="1">
    <location>
        <begin position="1"/>
        <end position="12"/>
    </location>
</feature>
<name>A0A482WI06_LAOST</name>
<keyword evidence="3" id="KW-1185">Reference proteome</keyword>
<dbReference type="EMBL" id="QKKF02035836">
    <property type="protein sequence ID" value="RZF32866.1"/>
    <property type="molecule type" value="Genomic_DNA"/>
</dbReference>
<dbReference type="InParanoid" id="A0A482WI06"/>
<feature type="region of interest" description="Disordered" evidence="1">
    <location>
        <begin position="1"/>
        <end position="49"/>
    </location>
</feature>
<gene>
    <name evidence="2" type="ORF">LSTR_LSTR017374</name>
</gene>
<feature type="compositionally biased region" description="Polar residues" evidence="1">
    <location>
        <begin position="26"/>
        <end position="41"/>
    </location>
</feature>